<evidence type="ECO:0000256" key="5">
    <source>
        <dbReference type="ARBA" id="ARBA00023242"/>
    </source>
</evidence>
<dbReference type="EMBL" id="JAVHNS010000014">
    <property type="protein sequence ID" value="KAK6336000.1"/>
    <property type="molecule type" value="Genomic_DNA"/>
</dbReference>
<reference evidence="9 10" key="1">
    <citation type="submission" date="2019-10" db="EMBL/GenBank/DDBJ databases">
        <authorList>
            <person name="Palmer J.M."/>
        </authorList>
    </citation>
    <scope>NUCLEOTIDE SEQUENCE [LARGE SCALE GENOMIC DNA]</scope>
    <source>
        <strain evidence="9 10">TWF730</strain>
    </source>
</reference>
<comment type="subunit">
    <text evidence="6">Forms a heterotrimer with H2A.Z-H2B, stabilizing the association of the histone dimer. Also, with a lower affinity, forms a heterotrimer with H2A-H2B.</text>
</comment>
<dbReference type="InterPro" id="IPR019098">
    <property type="entry name" value="Histone_chaperone_domain_CHZ"/>
</dbReference>
<evidence type="ECO:0000313" key="10">
    <source>
        <dbReference type="Proteomes" id="UP001373714"/>
    </source>
</evidence>
<dbReference type="Pfam" id="PF09649">
    <property type="entry name" value="CHZ"/>
    <property type="match status" value="1"/>
</dbReference>
<evidence type="ECO:0000256" key="6">
    <source>
        <dbReference type="ARBA" id="ARBA00025877"/>
    </source>
</evidence>
<comment type="subcellular location">
    <subcellularLocation>
        <location evidence="2">Nucleus</location>
    </subcellularLocation>
</comment>
<keyword evidence="5" id="KW-0539">Nucleus</keyword>
<gene>
    <name evidence="9" type="ORF">TWF730_003373</name>
</gene>
<evidence type="ECO:0000256" key="1">
    <source>
        <dbReference type="ARBA" id="ARBA00002212"/>
    </source>
</evidence>
<accession>A0AAV9U5G0</accession>
<comment type="similarity">
    <text evidence="3">Belongs to the CHZ1 family.</text>
</comment>
<proteinExistence type="inferred from homology"/>
<evidence type="ECO:0000259" key="8">
    <source>
        <dbReference type="Pfam" id="PF09649"/>
    </source>
</evidence>
<comment type="function">
    <text evidence="1">Forms a chaperone-bound H2A.Z-H2B complex that acts as a source for SWR1 complex-dependent H2A to H2A.Z histone replacement in chromatin.</text>
</comment>
<dbReference type="Proteomes" id="UP001373714">
    <property type="component" value="Unassembled WGS sequence"/>
</dbReference>
<feature type="region of interest" description="Disordered" evidence="7">
    <location>
        <begin position="1"/>
        <end position="100"/>
    </location>
</feature>
<organism evidence="9 10">
    <name type="scientific">Orbilia blumenaviensis</name>
    <dbReference type="NCBI Taxonomy" id="1796055"/>
    <lineage>
        <taxon>Eukaryota</taxon>
        <taxon>Fungi</taxon>
        <taxon>Dikarya</taxon>
        <taxon>Ascomycota</taxon>
        <taxon>Pezizomycotina</taxon>
        <taxon>Orbiliomycetes</taxon>
        <taxon>Orbiliales</taxon>
        <taxon>Orbiliaceae</taxon>
        <taxon>Orbilia</taxon>
    </lineage>
</organism>
<evidence type="ECO:0000256" key="2">
    <source>
        <dbReference type="ARBA" id="ARBA00004123"/>
    </source>
</evidence>
<dbReference type="AlphaFoldDB" id="A0AAV9U5G0"/>
<evidence type="ECO:0000313" key="9">
    <source>
        <dbReference type="EMBL" id="KAK6336000.1"/>
    </source>
</evidence>
<evidence type="ECO:0000256" key="4">
    <source>
        <dbReference type="ARBA" id="ARBA00023186"/>
    </source>
</evidence>
<evidence type="ECO:0000256" key="3">
    <source>
        <dbReference type="ARBA" id="ARBA00008057"/>
    </source>
</evidence>
<keyword evidence="10" id="KW-1185">Reference proteome</keyword>
<name>A0AAV9U5G0_9PEZI</name>
<comment type="caution">
    <text evidence="9">The sequence shown here is derived from an EMBL/GenBank/DDBJ whole genome shotgun (WGS) entry which is preliminary data.</text>
</comment>
<protein>
    <recommendedName>
        <fullName evidence="8">Histone chaperone domain-containing protein</fullName>
    </recommendedName>
</protein>
<sequence>MSDSEFKPENDVSDASAKEYRSADGYPVPVVDDKDISGVDPTTADSDLQLARDEAEAIDPSNIVESRTRGAKPQGQYREPGDDEGLPGPDDGTSAVRGGR</sequence>
<evidence type="ECO:0000256" key="7">
    <source>
        <dbReference type="SAM" id="MobiDB-lite"/>
    </source>
</evidence>
<dbReference type="GO" id="GO:0005634">
    <property type="term" value="C:nucleus"/>
    <property type="evidence" value="ECO:0007669"/>
    <property type="project" value="UniProtKB-SubCell"/>
</dbReference>
<feature type="domain" description="Histone chaperone" evidence="8">
    <location>
        <begin position="53"/>
        <end position="72"/>
    </location>
</feature>
<feature type="compositionally biased region" description="Basic and acidic residues" evidence="7">
    <location>
        <begin position="1"/>
        <end position="22"/>
    </location>
</feature>
<keyword evidence="4" id="KW-0143">Chaperone</keyword>